<evidence type="ECO:0000313" key="6">
    <source>
        <dbReference type="Proteomes" id="UP000813462"/>
    </source>
</evidence>
<keyword evidence="1" id="KW-0677">Repeat</keyword>
<dbReference type="PANTHER" id="PTHR47186">
    <property type="entry name" value="LEUCINE-RICH REPEAT-CONTAINING PROTEIN 57"/>
    <property type="match status" value="1"/>
</dbReference>
<reference evidence="5" key="1">
    <citation type="journal article" date="2021" name="Front. Plant Sci.">
        <title>Chromosome-Scale Genome Assembly for Chinese Sour Jujube and Insights Into Its Genome Evolution and Domestication Signature.</title>
        <authorList>
            <person name="Shen L.-Y."/>
            <person name="Luo H."/>
            <person name="Wang X.-L."/>
            <person name="Wang X.-M."/>
            <person name="Qiu X.-J."/>
            <person name="Liu H."/>
            <person name="Zhou S.-S."/>
            <person name="Jia K.-H."/>
            <person name="Nie S."/>
            <person name="Bao Y.-T."/>
            <person name="Zhang R.-G."/>
            <person name="Yun Q.-Z."/>
            <person name="Chai Y.-H."/>
            <person name="Lu J.-Y."/>
            <person name="Li Y."/>
            <person name="Zhao S.-W."/>
            <person name="Mao J.-F."/>
            <person name="Jia S.-G."/>
            <person name="Mao Y.-M."/>
        </authorList>
    </citation>
    <scope>NUCLEOTIDE SEQUENCE</scope>
    <source>
        <strain evidence="5">AT0</strain>
        <tissue evidence="5">Leaf</tissue>
    </source>
</reference>
<dbReference type="Proteomes" id="UP000813462">
    <property type="component" value="Unassembled WGS sequence"/>
</dbReference>
<dbReference type="SUPFAM" id="SSF52058">
    <property type="entry name" value="L domain-like"/>
    <property type="match status" value="1"/>
</dbReference>
<dbReference type="Pfam" id="PF13855">
    <property type="entry name" value="LRR_8"/>
    <property type="match status" value="1"/>
</dbReference>
<protein>
    <recommendedName>
        <fullName evidence="7">Disease resistance RPP13-like protein 1</fullName>
    </recommendedName>
</protein>
<evidence type="ECO:0000259" key="3">
    <source>
        <dbReference type="Pfam" id="PF23559"/>
    </source>
</evidence>
<feature type="region of interest" description="Disordered" evidence="2">
    <location>
        <begin position="1"/>
        <end position="50"/>
    </location>
</feature>
<dbReference type="Pfam" id="PF25019">
    <property type="entry name" value="LRR_R13L1-DRL21"/>
    <property type="match status" value="1"/>
</dbReference>
<comment type="caution">
    <text evidence="5">The sequence shown here is derived from an EMBL/GenBank/DDBJ whole genome shotgun (WGS) entry which is preliminary data.</text>
</comment>
<dbReference type="PANTHER" id="PTHR47186:SF24">
    <property type="entry name" value="DISEASE RESISTANCE RPP13-LIKE PROTEIN 1"/>
    <property type="match status" value="1"/>
</dbReference>
<feature type="domain" description="Disease resistance protein winged helix" evidence="3">
    <location>
        <begin position="134"/>
        <end position="187"/>
    </location>
</feature>
<name>A0A978V1A0_ZIZJJ</name>
<gene>
    <name evidence="5" type="ORF">FEM48_Zijuj07G0000800</name>
</gene>
<evidence type="ECO:0008006" key="7">
    <source>
        <dbReference type="Google" id="ProtNLM"/>
    </source>
</evidence>
<dbReference type="EMBL" id="JAEACU010000007">
    <property type="protein sequence ID" value="KAH7521133.1"/>
    <property type="molecule type" value="Genomic_DNA"/>
</dbReference>
<dbReference type="InterPro" id="IPR056789">
    <property type="entry name" value="LRR_R13L1-DRL21"/>
</dbReference>
<dbReference type="InterPro" id="IPR001611">
    <property type="entry name" value="Leu-rich_rpt"/>
</dbReference>
<proteinExistence type="predicted"/>
<dbReference type="InterPro" id="IPR032675">
    <property type="entry name" value="LRR_dom_sf"/>
</dbReference>
<dbReference type="Pfam" id="PF23559">
    <property type="entry name" value="WHD_DRP"/>
    <property type="match status" value="1"/>
</dbReference>
<feature type="compositionally biased region" description="Polar residues" evidence="2">
    <location>
        <begin position="1"/>
        <end position="13"/>
    </location>
</feature>
<evidence type="ECO:0000313" key="5">
    <source>
        <dbReference type="EMBL" id="KAH7521133.1"/>
    </source>
</evidence>
<evidence type="ECO:0000259" key="4">
    <source>
        <dbReference type="Pfam" id="PF25019"/>
    </source>
</evidence>
<dbReference type="Gene3D" id="3.80.10.10">
    <property type="entry name" value="Ribonuclease Inhibitor"/>
    <property type="match status" value="1"/>
</dbReference>
<feature type="domain" description="R13L1/DRL21-like LRR repeat region" evidence="4">
    <location>
        <begin position="406"/>
        <end position="531"/>
    </location>
</feature>
<evidence type="ECO:0000256" key="2">
    <source>
        <dbReference type="SAM" id="MobiDB-lite"/>
    </source>
</evidence>
<evidence type="ECO:0000256" key="1">
    <source>
        <dbReference type="ARBA" id="ARBA00022737"/>
    </source>
</evidence>
<dbReference type="InterPro" id="IPR058922">
    <property type="entry name" value="WHD_DRP"/>
</dbReference>
<organism evidence="5 6">
    <name type="scientific">Ziziphus jujuba var. spinosa</name>
    <dbReference type="NCBI Taxonomy" id="714518"/>
    <lineage>
        <taxon>Eukaryota</taxon>
        <taxon>Viridiplantae</taxon>
        <taxon>Streptophyta</taxon>
        <taxon>Embryophyta</taxon>
        <taxon>Tracheophyta</taxon>
        <taxon>Spermatophyta</taxon>
        <taxon>Magnoliopsida</taxon>
        <taxon>eudicotyledons</taxon>
        <taxon>Gunneridae</taxon>
        <taxon>Pentapetalae</taxon>
        <taxon>rosids</taxon>
        <taxon>fabids</taxon>
        <taxon>Rosales</taxon>
        <taxon>Rhamnaceae</taxon>
        <taxon>Paliureae</taxon>
        <taxon>Ziziphus</taxon>
    </lineage>
</organism>
<sequence>MSNFDESQDTVSEMDTGKPETPGIPLLSLSPKMSKFDESEDTVSEMDIGKRETPGFGFKKRKHVRATKTINVDPSQFRDLVIKFTGLKEKDQSIKGQATKPSEGSGSAVVDNVNEDEYENLPEHLKWLLQYCLLFPSSYEFRKDKLVKLWVAEGYIRDSSFQSLEETGRVYFNSLVAMGFILPSRYDNSVDFVHTSDDNFVFDRDDSNSLYRLNDAKMQCLEDSCFRGDYTRVANHGLHGVTDKTLHLSLNCKDTNEATLTSLENFKQLRTLLLLSSYGSSIKQVRRELFLSLKLLRTLDLSETLISELPSSIGNVKSLRYLDVSHTLIKRLPESIDCLHNLQTLNLKGCLNLVGLPKGMKKLINLRHLELDIVRQLVSMPAKIGNLTNLQNLSAFLVGRDDGFQIRELKNLNNLSGVLVISRLENVMSTEEAEDAALAEKRHLYELELRWSDMRIEKAEEEEENLECLRPHFGLKELRILCYGGLNLPSWISNPKFDLLIGITLYKCKNCQILPSLGVLPALKFLHISEMNDVKVINSQFLRNGSPQRLHAFPKLEKFAVDAMHNLEEWTGVEIGDFPSLRKLVMESCSKFVALPSLSNLSSLEHLEIKHCPKLHSLPEEGLSASLEFLLINDCPGLKERCSKEEGQDWGKIAHVTSIWIDHQKLL</sequence>
<dbReference type="OrthoDB" id="1935327at2759"/>
<dbReference type="AlphaFoldDB" id="A0A978V1A0"/>
<accession>A0A978V1A0</accession>